<feature type="transmembrane region" description="Helical" evidence="5">
    <location>
        <begin position="171"/>
        <end position="192"/>
    </location>
</feature>
<dbReference type="OrthoDB" id="9786493at2"/>
<evidence type="ECO:0000256" key="5">
    <source>
        <dbReference type="SAM" id="Phobius"/>
    </source>
</evidence>
<dbReference type="EMBL" id="RJJR01000014">
    <property type="protein sequence ID" value="RNI34314.1"/>
    <property type="molecule type" value="Genomic_DNA"/>
</dbReference>
<evidence type="ECO:0000256" key="1">
    <source>
        <dbReference type="ARBA" id="ARBA00004141"/>
    </source>
</evidence>
<evidence type="ECO:0000256" key="4">
    <source>
        <dbReference type="ARBA" id="ARBA00023136"/>
    </source>
</evidence>
<dbReference type="InterPro" id="IPR000292">
    <property type="entry name" value="For/NO2_transpt"/>
</dbReference>
<name>A0A3M9N946_9BACT</name>
<keyword evidence="2 5" id="KW-0812">Transmembrane</keyword>
<dbReference type="Gene3D" id="1.20.1080.10">
    <property type="entry name" value="Glycerol uptake facilitator protein"/>
    <property type="match status" value="1"/>
</dbReference>
<protein>
    <submittedName>
        <fullName evidence="6">Formate/nitrite transporter family protein</fullName>
    </submittedName>
</protein>
<dbReference type="PANTHER" id="PTHR30520">
    <property type="entry name" value="FORMATE TRANSPORTER-RELATED"/>
    <property type="match status" value="1"/>
</dbReference>
<comment type="subcellular location">
    <subcellularLocation>
        <location evidence="1">Membrane</location>
        <topology evidence="1">Multi-pass membrane protein</topology>
    </subcellularLocation>
</comment>
<comment type="caution">
    <text evidence="6">The sequence shown here is derived from an EMBL/GenBank/DDBJ whole genome shotgun (WGS) entry which is preliminary data.</text>
</comment>
<evidence type="ECO:0000313" key="7">
    <source>
        <dbReference type="Proteomes" id="UP000267223"/>
    </source>
</evidence>
<dbReference type="Pfam" id="PF01226">
    <property type="entry name" value="Form_Nir_trans"/>
    <property type="match status" value="1"/>
</dbReference>
<proteinExistence type="predicted"/>
<dbReference type="GO" id="GO:0015499">
    <property type="term" value="F:formate transmembrane transporter activity"/>
    <property type="evidence" value="ECO:0007669"/>
    <property type="project" value="TreeGrafter"/>
</dbReference>
<dbReference type="PANTHER" id="PTHR30520:SF2">
    <property type="entry name" value="INNER MEMBRANE PROTEIN YFDC"/>
    <property type="match status" value="1"/>
</dbReference>
<dbReference type="Proteomes" id="UP000267223">
    <property type="component" value="Unassembled WGS sequence"/>
</dbReference>
<evidence type="ECO:0000313" key="6">
    <source>
        <dbReference type="EMBL" id="RNI34314.1"/>
    </source>
</evidence>
<dbReference type="RefSeq" id="WP_123121855.1">
    <property type="nucleotide sequence ID" value="NZ_RJJR01000014.1"/>
</dbReference>
<dbReference type="InterPro" id="IPR023271">
    <property type="entry name" value="Aquaporin-like"/>
</dbReference>
<evidence type="ECO:0000256" key="2">
    <source>
        <dbReference type="ARBA" id="ARBA00022692"/>
    </source>
</evidence>
<keyword evidence="3 5" id="KW-1133">Transmembrane helix</keyword>
<organism evidence="6 7">
    <name type="scientific">Hanamia caeni</name>
    <dbReference type="NCBI Taxonomy" id="2294116"/>
    <lineage>
        <taxon>Bacteria</taxon>
        <taxon>Pseudomonadati</taxon>
        <taxon>Bacteroidota</taxon>
        <taxon>Chitinophagia</taxon>
        <taxon>Chitinophagales</taxon>
        <taxon>Chitinophagaceae</taxon>
        <taxon>Hanamia</taxon>
    </lineage>
</organism>
<evidence type="ECO:0000256" key="3">
    <source>
        <dbReference type="ARBA" id="ARBA00022989"/>
    </source>
</evidence>
<gene>
    <name evidence="6" type="ORF">EFY79_16615</name>
</gene>
<sequence length="282" mass="30585">MSRKKSTLEEEEKKPQKSQQLILKHTEEAALTQLNRSSLGLMLSGLSGGLDIGFSVLMMAVVLSLFNGVFPEPIVHVLVANMYPLGFMFVILGRSELFTEHTTLAVLPVLQGIAPIKKLLRLWAIVYISNVAGGLIFTSILVYFGDSLHLVKDWALAKISIEATAHSWKSLLFSAALAGWLMGLLAWLVAAARETISQIILIWIITACIGVAGLAHSIVGNIEASVGWVSGNISFGQYMGFLLPVTLGNIIGGVFFVAILKYSHTLLSGKEEIVDLEDHQGK</sequence>
<feature type="transmembrane region" description="Helical" evidence="5">
    <location>
        <begin position="122"/>
        <end position="144"/>
    </location>
</feature>
<dbReference type="GO" id="GO:0005886">
    <property type="term" value="C:plasma membrane"/>
    <property type="evidence" value="ECO:0007669"/>
    <property type="project" value="TreeGrafter"/>
</dbReference>
<keyword evidence="4 5" id="KW-0472">Membrane</keyword>
<feature type="transmembrane region" description="Helical" evidence="5">
    <location>
        <begin position="238"/>
        <end position="260"/>
    </location>
</feature>
<feature type="transmembrane region" description="Helical" evidence="5">
    <location>
        <begin position="73"/>
        <end position="92"/>
    </location>
</feature>
<feature type="transmembrane region" description="Helical" evidence="5">
    <location>
        <begin position="199"/>
        <end position="218"/>
    </location>
</feature>
<keyword evidence="7" id="KW-1185">Reference proteome</keyword>
<dbReference type="AlphaFoldDB" id="A0A3M9N946"/>
<accession>A0A3M9N946</accession>
<feature type="transmembrane region" description="Helical" evidence="5">
    <location>
        <begin position="41"/>
        <end position="67"/>
    </location>
</feature>
<reference evidence="6 7" key="1">
    <citation type="submission" date="2018-11" db="EMBL/GenBank/DDBJ databases">
        <title>Draft genome sequence of Ferruginibacter sp. BO-59.</title>
        <authorList>
            <person name="Im W.T."/>
        </authorList>
    </citation>
    <scope>NUCLEOTIDE SEQUENCE [LARGE SCALE GENOMIC DNA]</scope>
    <source>
        <strain evidence="6 7">BO-59</strain>
    </source>
</reference>